<reference evidence="5" key="1">
    <citation type="submission" date="2020-05" db="EMBL/GenBank/DDBJ databases">
        <authorList>
            <person name="Chiriac C."/>
            <person name="Salcher M."/>
            <person name="Ghai R."/>
            <person name="Kavagutti S V."/>
        </authorList>
    </citation>
    <scope>NUCLEOTIDE SEQUENCE</scope>
</reference>
<evidence type="ECO:0000256" key="1">
    <source>
        <dbReference type="ARBA" id="ARBA00004196"/>
    </source>
</evidence>
<name>A0A6J6TCK1_9ZZZZ</name>
<dbReference type="Pfam" id="PF13407">
    <property type="entry name" value="Peripla_BP_4"/>
    <property type="match status" value="1"/>
</dbReference>
<dbReference type="InterPro" id="IPR025997">
    <property type="entry name" value="SBP_2_dom"/>
</dbReference>
<dbReference type="SUPFAM" id="SSF53822">
    <property type="entry name" value="Periplasmic binding protein-like I"/>
    <property type="match status" value="1"/>
</dbReference>
<feature type="domain" description="Periplasmic binding protein" evidence="4">
    <location>
        <begin position="76"/>
        <end position="312"/>
    </location>
</feature>
<dbReference type="PANTHER" id="PTHR46847:SF1">
    <property type="entry name" value="D-ALLOSE-BINDING PERIPLASMIC PROTEIN-RELATED"/>
    <property type="match status" value="1"/>
</dbReference>
<evidence type="ECO:0000313" key="5">
    <source>
        <dbReference type="EMBL" id="CAB4743979.1"/>
    </source>
</evidence>
<dbReference type="GO" id="GO:0030246">
    <property type="term" value="F:carbohydrate binding"/>
    <property type="evidence" value="ECO:0007669"/>
    <property type="project" value="UniProtKB-ARBA"/>
</dbReference>
<dbReference type="PROSITE" id="PS51257">
    <property type="entry name" value="PROKAR_LIPOPROTEIN"/>
    <property type="match status" value="1"/>
</dbReference>
<dbReference type="PANTHER" id="PTHR46847">
    <property type="entry name" value="D-ALLOSE-BINDING PERIPLASMIC PROTEIN-RELATED"/>
    <property type="match status" value="1"/>
</dbReference>
<dbReference type="InterPro" id="IPR028082">
    <property type="entry name" value="Peripla_BP_I"/>
</dbReference>
<evidence type="ECO:0000259" key="4">
    <source>
        <dbReference type="Pfam" id="PF13407"/>
    </source>
</evidence>
<dbReference type="EMBL" id="CAEZZA010000052">
    <property type="protein sequence ID" value="CAB4743979.1"/>
    <property type="molecule type" value="Genomic_DNA"/>
</dbReference>
<dbReference type="GO" id="GO:0030313">
    <property type="term" value="C:cell envelope"/>
    <property type="evidence" value="ECO:0007669"/>
    <property type="project" value="UniProtKB-SubCell"/>
</dbReference>
<comment type="similarity">
    <text evidence="2">Belongs to the bacterial solute-binding protein 2 family.</text>
</comment>
<evidence type="ECO:0000256" key="2">
    <source>
        <dbReference type="ARBA" id="ARBA00007639"/>
    </source>
</evidence>
<accession>A0A6J6TCK1</accession>
<sequence>MEVRSAVAAAAIAGMALALSACGANSTSTPTESAAADLGVSAAAAAGAPVEVPPLTIGYVKYVGANFEAAREEVASKQAAEALGWTFISCDGQGVPATMAKCAKDLVNQNVDVLMTNAFPQSYFTEALDIAEKKGIPVISVGGDPGPQDRLDGAYYPDESAMGGALADWMVEKLGADSAAEIIVQNFPAQFIVARNEAMLAKIAETTITVGGEFDVDPANLIAGTKDQITSFLNSTPDAKAFWIPFSSSDAGAAQAIEAKFPGKTFPDRPLLLGVYASLPTLDLIRQGKLDASVENALGWASWVAMDQIAQNAARGTTIAKTTPSYGADLDWTKPTVVTKDNLPPEGELLAPPIDYVSFFTSKWNNEFTNLD</sequence>
<evidence type="ECO:0000256" key="3">
    <source>
        <dbReference type="ARBA" id="ARBA00022729"/>
    </source>
</evidence>
<dbReference type="Gene3D" id="3.40.50.2300">
    <property type="match status" value="2"/>
</dbReference>
<comment type="subcellular location">
    <subcellularLocation>
        <location evidence="1">Cell envelope</location>
    </subcellularLocation>
</comment>
<gene>
    <name evidence="5" type="ORF">UFOPK2809_00520</name>
</gene>
<keyword evidence="3" id="KW-0732">Signal</keyword>
<dbReference type="AlphaFoldDB" id="A0A6J6TCK1"/>
<organism evidence="5">
    <name type="scientific">freshwater metagenome</name>
    <dbReference type="NCBI Taxonomy" id="449393"/>
    <lineage>
        <taxon>unclassified sequences</taxon>
        <taxon>metagenomes</taxon>
        <taxon>ecological metagenomes</taxon>
    </lineage>
</organism>
<proteinExistence type="inferred from homology"/>
<protein>
    <submittedName>
        <fullName evidence="5">Unannotated protein</fullName>
    </submittedName>
</protein>